<dbReference type="GO" id="GO:0016791">
    <property type="term" value="F:phosphatase activity"/>
    <property type="evidence" value="ECO:0007669"/>
    <property type="project" value="TreeGrafter"/>
</dbReference>
<dbReference type="OrthoDB" id="9783269at2"/>
<comment type="caution">
    <text evidence="1">The sequence shown here is derived from an EMBL/GenBank/DDBJ whole genome shotgun (WGS) entry which is preliminary data.</text>
</comment>
<dbReference type="Pfam" id="PF00300">
    <property type="entry name" value="His_Phos_1"/>
    <property type="match status" value="1"/>
</dbReference>
<accession>A0A178K7C6</accession>
<dbReference type="GO" id="GO:0005737">
    <property type="term" value="C:cytoplasm"/>
    <property type="evidence" value="ECO:0007669"/>
    <property type="project" value="TreeGrafter"/>
</dbReference>
<protein>
    <submittedName>
        <fullName evidence="1">Alpha-ribazole phosphatase</fullName>
    </submittedName>
</protein>
<dbReference type="SMART" id="SM00855">
    <property type="entry name" value="PGAM"/>
    <property type="match status" value="1"/>
</dbReference>
<dbReference type="SUPFAM" id="SSF53254">
    <property type="entry name" value="Phosphoglycerate mutase-like"/>
    <property type="match status" value="1"/>
</dbReference>
<dbReference type="Gene3D" id="3.40.50.1240">
    <property type="entry name" value="Phosphoglycerate mutase-like"/>
    <property type="match status" value="1"/>
</dbReference>
<reference evidence="1 2" key="1">
    <citation type="submission" date="2016-03" db="EMBL/GenBank/DDBJ databases">
        <title>Photobacterium proteolyticum sp. nov. a protease producing bacterium isolated from ocean sediments of Laizhou Bay.</title>
        <authorList>
            <person name="Li Y."/>
        </authorList>
    </citation>
    <scope>NUCLEOTIDE SEQUENCE [LARGE SCALE GENOMIC DNA]</scope>
    <source>
        <strain evidence="1 2">R-40508</strain>
    </source>
</reference>
<dbReference type="PANTHER" id="PTHR48100">
    <property type="entry name" value="BROAD-SPECIFICITY PHOSPHATASE YOR283W-RELATED"/>
    <property type="match status" value="1"/>
</dbReference>
<dbReference type="InterPro" id="IPR050275">
    <property type="entry name" value="PGM_Phosphatase"/>
</dbReference>
<dbReference type="RefSeq" id="WP_068332738.1">
    <property type="nucleotide sequence ID" value="NZ_LVHF01000029.1"/>
</dbReference>
<dbReference type="PANTHER" id="PTHR48100:SF1">
    <property type="entry name" value="HISTIDINE PHOSPHATASE FAMILY PROTEIN-RELATED"/>
    <property type="match status" value="1"/>
</dbReference>
<dbReference type="InterPro" id="IPR029033">
    <property type="entry name" value="His_PPase_superfam"/>
</dbReference>
<dbReference type="Proteomes" id="UP000078503">
    <property type="component" value="Unassembled WGS sequence"/>
</dbReference>
<dbReference type="CDD" id="cd07067">
    <property type="entry name" value="HP_PGM_like"/>
    <property type="match status" value="1"/>
</dbReference>
<proteinExistence type="predicted"/>
<sequence length="208" mass="24041">MSQLTQIDILRHGLPEGDGHFRGVTDFAITEQGLAQMATAIADITELEAVVSSPLQRCSQFARQYAQEKALPMTLQKEWQELDFGDWDGHSQQQIWQQYSKELESYWQDPWSHTPHKGETLVDFDQRIKGAWQSLLAQHHGKKILVVTHAGVMRQLLRQLLEMPQTAGFLQRLHLPYASRLRVTVYHDDNGQDWPQVQLPISQDFEQK</sequence>
<evidence type="ECO:0000313" key="2">
    <source>
        <dbReference type="Proteomes" id="UP000078503"/>
    </source>
</evidence>
<gene>
    <name evidence="1" type="ORF">A3K86_15000</name>
</gene>
<organism evidence="1 2">
    <name type="scientific">Photobacterium jeanii</name>
    <dbReference type="NCBI Taxonomy" id="858640"/>
    <lineage>
        <taxon>Bacteria</taxon>
        <taxon>Pseudomonadati</taxon>
        <taxon>Pseudomonadota</taxon>
        <taxon>Gammaproteobacteria</taxon>
        <taxon>Vibrionales</taxon>
        <taxon>Vibrionaceae</taxon>
        <taxon>Photobacterium</taxon>
    </lineage>
</organism>
<dbReference type="InterPro" id="IPR013078">
    <property type="entry name" value="His_Pase_superF_clade-1"/>
</dbReference>
<evidence type="ECO:0000313" key="1">
    <source>
        <dbReference type="EMBL" id="OAN12976.1"/>
    </source>
</evidence>
<dbReference type="STRING" id="858640.A3K86_15000"/>
<name>A0A178K7C6_9GAMM</name>
<keyword evidence="2" id="KW-1185">Reference proteome</keyword>
<dbReference type="EMBL" id="LVHF01000029">
    <property type="protein sequence ID" value="OAN12976.1"/>
    <property type="molecule type" value="Genomic_DNA"/>
</dbReference>
<dbReference type="AlphaFoldDB" id="A0A178K7C6"/>